<proteinExistence type="predicted"/>
<dbReference type="Gene3D" id="3.40.50.300">
    <property type="entry name" value="P-loop containing nucleotide triphosphate hydrolases"/>
    <property type="match status" value="1"/>
</dbReference>
<evidence type="ECO:0000256" key="1">
    <source>
        <dbReference type="ARBA" id="ARBA00004417"/>
    </source>
</evidence>
<dbReference type="GO" id="GO:0015418">
    <property type="term" value="F:ABC-type quaternary ammonium compound transporting activity"/>
    <property type="evidence" value="ECO:0007669"/>
    <property type="project" value="UniProtKB-EC"/>
</dbReference>
<dbReference type="FunFam" id="3.40.50.300:FF:000425">
    <property type="entry name" value="Probable ABC transporter, ATP-binding subunit"/>
    <property type="match status" value="1"/>
</dbReference>
<dbReference type="Pfam" id="PF00005">
    <property type="entry name" value="ABC_tran"/>
    <property type="match status" value="1"/>
</dbReference>
<dbReference type="GO" id="GO:0005524">
    <property type="term" value="F:ATP binding"/>
    <property type="evidence" value="ECO:0007669"/>
    <property type="project" value="UniProtKB-KW"/>
</dbReference>
<dbReference type="GO" id="GO:0043190">
    <property type="term" value="C:ATP-binding cassette (ABC) transporter complex"/>
    <property type="evidence" value="ECO:0007669"/>
    <property type="project" value="InterPro"/>
</dbReference>
<dbReference type="AlphaFoldDB" id="A0A7Z9BRP7"/>
<dbReference type="InterPro" id="IPR008995">
    <property type="entry name" value="Mo/tungstate-bd_C_term_dom"/>
</dbReference>
<dbReference type="InterPro" id="IPR027417">
    <property type="entry name" value="P-loop_NTPase"/>
</dbReference>
<evidence type="ECO:0000256" key="3">
    <source>
        <dbReference type="ARBA" id="ARBA00022741"/>
    </source>
</evidence>
<dbReference type="SUPFAM" id="SSF50331">
    <property type="entry name" value="MOP-like"/>
    <property type="match status" value="1"/>
</dbReference>
<dbReference type="InterPro" id="IPR003439">
    <property type="entry name" value="ABC_transporter-like_ATP-bd"/>
</dbReference>
<dbReference type="InterPro" id="IPR017871">
    <property type="entry name" value="ABC_transporter-like_CS"/>
</dbReference>
<dbReference type="PROSITE" id="PS50893">
    <property type="entry name" value="ABC_TRANSPORTER_2"/>
    <property type="match status" value="1"/>
</dbReference>
<evidence type="ECO:0000256" key="4">
    <source>
        <dbReference type="ARBA" id="ARBA00022840"/>
    </source>
</evidence>
<name>A0A7Z9BRP7_9CYAN</name>
<comment type="subcellular location">
    <subcellularLocation>
        <location evidence="1">Cell inner membrane</location>
        <topology evidence="1">Peripheral membrane protein</topology>
    </subcellularLocation>
</comment>
<accession>A0A7Z9BRP7</accession>
<dbReference type="EC" id="7.6.2.9" evidence="5"/>
<dbReference type="PANTHER" id="PTHR42781:SF4">
    <property type="entry name" value="SPERMIDINE_PUTRESCINE IMPORT ATP-BINDING PROTEIN POTA"/>
    <property type="match status" value="1"/>
</dbReference>
<keyword evidence="8" id="KW-1185">Reference proteome</keyword>
<feature type="domain" description="ABC transporter" evidence="6">
    <location>
        <begin position="7"/>
        <end position="244"/>
    </location>
</feature>
<dbReference type="GO" id="GO:0016887">
    <property type="term" value="F:ATP hydrolysis activity"/>
    <property type="evidence" value="ECO:0007669"/>
    <property type="project" value="InterPro"/>
</dbReference>
<dbReference type="PROSITE" id="PS00211">
    <property type="entry name" value="ABC_TRANSPORTER_1"/>
    <property type="match status" value="1"/>
</dbReference>
<dbReference type="PANTHER" id="PTHR42781">
    <property type="entry name" value="SPERMIDINE/PUTRESCINE IMPORT ATP-BINDING PROTEIN POTA"/>
    <property type="match status" value="1"/>
</dbReference>
<keyword evidence="2" id="KW-0813">Transport</keyword>
<evidence type="ECO:0000313" key="7">
    <source>
        <dbReference type="EMBL" id="VXD15960.1"/>
    </source>
</evidence>
<evidence type="ECO:0000259" key="6">
    <source>
        <dbReference type="PROSITE" id="PS50893"/>
    </source>
</evidence>
<comment type="caution">
    <text evidence="7">The sequence shown here is derived from an EMBL/GenBank/DDBJ whole genome shotgun (WGS) entry which is preliminary data.</text>
</comment>
<dbReference type="RefSeq" id="WP_083619752.1">
    <property type="nucleotide sequence ID" value="NZ_LR734863.1"/>
</dbReference>
<evidence type="ECO:0000256" key="5">
    <source>
        <dbReference type="ARBA" id="ARBA00066388"/>
    </source>
</evidence>
<dbReference type="InterPro" id="IPR013611">
    <property type="entry name" value="Transp-assoc_OB_typ2"/>
</dbReference>
<evidence type="ECO:0000256" key="2">
    <source>
        <dbReference type="ARBA" id="ARBA00022448"/>
    </source>
</evidence>
<dbReference type="SMART" id="SM00382">
    <property type="entry name" value="AAA"/>
    <property type="match status" value="1"/>
</dbReference>
<dbReference type="SUPFAM" id="SSF52540">
    <property type="entry name" value="P-loop containing nucleoside triphosphate hydrolases"/>
    <property type="match status" value="1"/>
</dbReference>
<keyword evidence="3" id="KW-0547">Nucleotide-binding</keyword>
<organism evidence="7 8">
    <name type="scientific">Planktothrix serta PCC 8927</name>
    <dbReference type="NCBI Taxonomy" id="671068"/>
    <lineage>
        <taxon>Bacteria</taxon>
        <taxon>Bacillati</taxon>
        <taxon>Cyanobacteriota</taxon>
        <taxon>Cyanophyceae</taxon>
        <taxon>Oscillatoriophycideae</taxon>
        <taxon>Oscillatoriales</taxon>
        <taxon>Microcoleaceae</taxon>
        <taxon>Planktothrix</taxon>
    </lineage>
</organism>
<dbReference type="EMBL" id="CZCU02000126">
    <property type="protein sequence ID" value="VXD15960.1"/>
    <property type="molecule type" value="Genomic_DNA"/>
</dbReference>
<dbReference type="Pfam" id="PF08402">
    <property type="entry name" value="TOBE_2"/>
    <property type="match status" value="1"/>
</dbReference>
<dbReference type="InterPro" id="IPR003593">
    <property type="entry name" value="AAA+_ATPase"/>
</dbReference>
<dbReference type="Proteomes" id="UP000184550">
    <property type="component" value="Unassembled WGS sequence"/>
</dbReference>
<keyword evidence="4 7" id="KW-0067">ATP-binding</keyword>
<dbReference type="InterPro" id="IPR050093">
    <property type="entry name" value="ABC_SmlMolc_Importer"/>
</dbReference>
<protein>
    <recommendedName>
        <fullName evidence="5">ABC-type quaternary amine transporter</fullName>
        <ecNumber evidence="5">7.6.2.9</ecNumber>
    </recommendedName>
</protein>
<gene>
    <name evidence="7" type="primary">cysA</name>
    <name evidence="7" type="ORF">PL8927_510002</name>
</gene>
<dbReference type="OrthoDB" id="508245at2"/>
<evidence type="ECO:0000313" key="8">
    <source>
        <dbReference type="Proteomes" id="UP000184550"/>
    </source>
</evidence>
<sequence>MIQSVILYLENVGKQFSRSQTAAVQGVSVKLHEGDILGLLGPSGCGKTTLLRMIAGFEQPDTGTITLAGREVAGLDCWIPPEQRDVGMVFQDYALFPHLTVEKNIAFGLKNSKKKSSLAIHRRVAEVLELVGLSGYEKRYPHEISGGQQQRVALARALAPHPALVLLDEPLSNLDVQVRLRLRQELRDILKVAGTTAIFVTHDQEEALSISDWVAVMRAGRLEQLGTPETIYQQPASRFVAEFVTQANFIPAKRRGDFWETEVGCFAINPYLVDQLTSDWDKLDRVELMVRQEDFILKPDDNAPVVIRDRQFLGRENHYSLQVPSGGELIARTSATTALPVGMRVKISVPENALRVFPSRIQGGSKSGVIL</sequence>
<reference evidence="7" key="1">
    <citation type="submission" date="2019-10" db="EMBL/GenBank/DDBJ databases">
        <authorList>
            <consortium name="Genoscope - CEA"/>
            <person name="William W."/>
        </authorList>
    </citation>
    <scope>NUCLEOTIDE SEQUENCE [LARGE SCALE GENOMIC DNA]</scope>
    <source>
        <strain evidence="7">BBR_PRJEB10992</strain>
    </source>
</reference>